<evidence type="ECO:0000256" key="11">
    <source>
        <dbReference type="ARBA" id="ARBA00066411"/>
    </source>
</evidence>
<dbReference type="FunFam" id="3.10.180.10:FF:000003">
    <property type="entry name" value="Methylmalonyl-CoA epimerase, mitochondrial"/>
    <property type="match status" value="1"/>
</dbReference>
<evidence type="ECO:0000256" key="3">
    <source>
        <dbReference type="ARBA" id="ARBA00022692"/>
    </source>
</evidence>
<evidence type="ECO:0000313" key="16">
    <source>
        <dbReference type="Proteomes" id="UP000198287"/>
    </source>
</evidence>
<comment type="similarity">
    <text evidence="2">Belongs to the methylmalonyl-CoA epimerase family.</text>
</comment>
<evidence type="ECO:0000256" key="8">
    <source>
        <dbReference type="ARBA" id="ARBA00023285"/>
    </source>
</evidence>
<dbReference type="OrthoDB" id="16820at2759"/>
<evidence type="ECO:0000313" key="15">
    <source>
        <dbReference type="EMBL" id="OXA55437.1"/>
    </source>
</evidence>
<dbReference type="Proteomes" id="UP000198287">
    <property type="component" value="Unassembled WGS sequence"/>
</dbReference>
<keyword evidence="4" id="KW-0479">Metal-binding</keyword>
<dbReference type="SUPFAM" id="SSF54593">
    <property type="entry name" value="Glyoxalase/Bleomycin resistance protein/Dihydroxybiphenyl dioxygenase"/>
    <property type="match status" value="1"/>
</dbReference>
<dbReference type="STRING" id="158441.A0A226EEE7"/>
<evidence type="ECO:0000256" key="7">
    <source>
        <dbReference type="ARBA" id="ARBA00023235"/>
    </source>
</evidence>
<keyword evidence="7" id="KW-0413">Isomerase</keyword>
<proteinExistence type="inferred from homology"/>
<dbReference type="AlphaFoldDB" id="A0A226EEE7"/>
<dbReference type="GO" id="GO:0046491">
    <property type="term" value="P:L-methylmalonyl-CoA metabolic process"/>
    <property type="evidence" value="ECO:0007669"/>
    <property type="project" value="TreeGrafter"/>
</dbReference>
<evidence type="ECO:0000256" key="4">
    <source>
        <dbReference type="ARBA" id="ARBA00022723"/>
    </source>
</evidence>
<keyword evidence="8" id="KW-0170">Cobalt</keyword>
<evidence type="ECO:0000256" key="12">
    <source>
        <dbReference type="ARBA" id="ARBA00071337"/>
    </source>
</evidence>
<dbReference type="InterPro" id="IPR029068">
    <property type="entry name" value="Glyas_Bleomycin-R_OHBP_Dase"/>
</dbReference>
<comment type="catalytic activity">
    <reaction evidence="9">
        <text>(R)-methylmalonyl-CoA = (S)-methylmalonyl-CoA</text>
        <dbReference type="Rhea" id="RHEA:20553"/>
        <dbReference type="ChEBI" id="CHEBI:57326"/>
        <dbReference type="ChEBI" id="CHEBI:57327"/>
        <dbReference type="EC" id="5.1.99.1"/>
    </reaction>
    <physiologicalReaction direction="right-to-left" evidence="9">
        <dbReference type="Rhea" id="RHEA:20555"/>
    </physiologicalReaction>
</comment>
<evidence type="ECO:0000256" key="9">
    <source>
        <dbReference type="ARBA" id="ARBA00050406"/>
    </source>
</evidence>
<dbReference type="PANTHER" id="PTHR43048">
    <property type="entry name" value="METHYLMALONYL-COA EPIMERASE"/>
    <property type="match status" value="1"/>
</dbReference>
<dbReference type="PROSITE" id="PS51819">
    <property type="entry name" value="VOC"/>
    <property type="match status" value="1"/>
</dbReference>
<keyword evidence="16" id="KW-1185">Reference proteome</keyword>
<evidence type="ECO:0000256" key="2">
    <source>
        <dbReference type="ARBA" id="ARBA00009308"/>
    </source>
</evidence>
<dbReference type="NCBIfam" id="TIGR03081">
    <property type="entry name" value="metmalonyl_epim"/>
    <property type="match status" value="1"/>
</dbReference>
<comment type="caution">
    <text evidence="15">The sequence shown here is derived from an EMBL/GenBank/DDBJ whole genome shotgun (WGS) entry which is preliminary data.</text>
</comment>
<dbReference type="Pfam" id="PF13669">
    <property type="entry name" value="Glyoxalase_4"/>
    <property type="match status" value="1"/>
</dbReference>
<comment type="subcellular location">
    <subcellularLocation>
        <location evidence="1">Membrane</location>
        <topology evidence="1">Single-pass membrane protein</topology>
    </subcellularLocation>
</comment>
<comment type="function">
    <text evidence="10">Methylmalonyl-CoA epimerase involved in propionyl-CoA metabolism.</text>
</comment>
<reference evidence="15 16" key="1">
    <citation type="submission" date="2015-12" db="EMBL/GenBank/DDBJ databases">
        <title>The genome of Folsomia candida.</title>
        <authorList>
            <person name="Faddeeva A."/>
            <person name="Derks M.F."/>
            <person name="Anvar Y."/>
            <person name="Smit S."/>
            <person name="Van Straalen N."/>
            <person name="Roelofs D."/>
        </authorList>
    </citation>
    <scope>NUCLEOTIDE SEQUENCE [LARGE SCALE GENOMIC DNA]</scope>
    <source>
        <strain evidence="15 16">VU population</strain>
        <tissue evidence="15">Whole body</tissue>
    </source>
</reference>
<dbReference type="InterPro" id="IPR017515">
    <property type="entry name" value="MeMalonyl-CoA_epimerase"/>
</dbReference>
<evidence type="ECO:0000259" key="14">
    <source>
        <dbReference type="PROSITE" id="PS51819"/>
    </source>
</evidence>
<dbReference type="PANTHER" id="PTHR43048:SF3">
    <property type="entry name" value="METHYLMALONYL-COA EPIMERASE, MITOCHONDRIAL"/>
    <property type="match status" value="1"/>
</dbReference>
<keyword evidence="5" id="KW-1133">Transmembrane helix</keyword>
<feature type="domain" description="VOC" evidence="14">
    <location>
        <begin position="149"/>
        <end position="279"/>
    </location>
</feature>
<dbReference type="InterPro" id="IPR029208">
    <property type="entry name" value="COX14"/>
</dbReference>
<dbReference type="GO" id="GO:0004493">
    <property type="term" value="F:methylmalonyl-CoA epimerase activity"/>
    <property type="evidence" value="ECO:0007669"/>
    <property type="project" value="UniProtKB-EC"/>
</dbReference>
<evidence type="ECO:0000256" key="10">
    <source>
        <dbReference type="ARBA" id="ARBA00053742"/>
    </source>
</evidence>
<dbReference type="InterPro" id="IPR037523">
    <property type="entry name" value="VOC_core"/>
</dbReference>
<dbReference type="EMBL" id="LNIX01000004">
    <property type="protein sequence ID" value="OXA55437.1"/>
    <property type="molecule type" value="Genomic_DNA"/>
</dbReference>
<evidence type="ECO:0000256" key="13">
    <source>
        <dbReference type="ARBA" id="ARBA00081771"/>
    </source>
</evidence>
<dbReference type="InterPro" id="IPR051785">
    <property type="entry name" value="MMCE/EMCE_epimerase"/>
</dbReference>
<evidence type="ECO:0000256" key="5">
    <source>
        <dbReference type="ARBA" id="ARBA00022989"/>
    </source>
</evidence>
<dbReference type="GO" id="GO:0005739">
    <property type="term" value="C:mitochondrion"/>
    <property type="evidence" value="ECO:0007669"/>
    <property type="project" value="TreeGrafter"/>
</dbReference>
<keyword evidence="3" id="KW-0812">Transmembrane</keyword>
<dbReference type="GO" id="GO:0016020">
    <property type="term" value="C:membrane"/>
    <property type="evidence" value="ECO:0007669"/>
    <property type="project" value="UniProtKB-SubCell"/>
</dbReference>
<evidence type="ECO:0000256" key="6">
    <source>
        <dbReference type="ARBA" id="ARBA00023136"/>
    </source>
</evidence>
<accession>A0A226EEE7</accession>
<dbReference type="EC" id="5.1.99.1" evidence="11"/>
<keyword evidence="6" id="KW-0472">Membrane</keyword>
<name>A0A226EEE7_FOLCA</name>
<organism evidence="15 16">
    <name type="scientific">Folsomia candida</name>
    <name type="common">Springtail</name>
    <dbReference type="NCBI Taxonomy" id="158441"/>
    <lineage>
        <taxon>Eukaryota</taxon>
        <taxon>Metazoa</taxon>
        <taxon>Ecdysozoa</taxon>
        <taxon>Arthropoda</taxon>
        <taxon>Hexapoda</taxon>
        <taxon>Collembola</taxon>
        <taxon>Entomobryomorpha</taxon>
        <taxon>Isotomoidea</taxon>
        <taxon>Isotomidae</taxon>
        <taxon>Proisotominae</taxon>
        <taxon>Folsomia</taxon>
    </lineage>
</organism>
<gene>
    <name evidence="15" type="ORF">Fcan01_09972</name>
</gene>
<dbReference type="Gene3D" id="3.10.180.10">
    <property type="entry name" value="2,3-Dihydroxybiphenyl 1,2-Dioxygenase, domain 1"/>
    <property type="match status" value="1"/>
</dbReference>
<dbReference type="GO" id="GO:0046872">
    <property type="term" value="F:metal ion binding"/>
    <property type="evidence" value="ECO:0007669"/>
    <property type="project" value="UniProtKB-KW"/>
</dbReference>
<sequence length="279" mass="30266">MRKIAKASSIADKLHKGFVLTCIGVSIWGLFVGGASYYHYFTVTRPARAAAKQKLLEEEDTRPRQKSLLPPIGIDFGLFGFRKMYSIIRQGIFKSVKVCPTVATTKGSSFSVFTRVMASTSETQSGGQNFSSSATQANPTLASLLKLGRLNHVAIATPDLKKATAMYRDVLGAKVSKEEDLPEHGVTTVFVDLGNTKIELLHPFGAKSPIQNFLDKNTSGGIHHICIEVDDIYQAVDSLKASGKIRILDPKPKIGAHGKPVVFLHPKDCGGVLLELEQA</sequence>
<dbReference type="Pfam" id="PF14880">
    <property type="entry name" value="COX14"/>
    <property type="match status" value="1"/>
</dbReference>
<protein>
    <recommendedName>
        <fullName evidence="12">Methylmalonyl-CoA epimerase, mitochondrial</fullName>
        <ecNumber evidence="11">5.1.99.1</ecNumber>
    </recommendedName>
    <alternativeName>
        <fullName evidence="13">DL-methylmalonyl-CoA racemase</fullName>
    </alternativeName>
</protein>
<dbReference type="CDD" id="cd07249">
    <property type="entry name" value="MMCE"/>
    <property type="match status" value="1"/>
</dbReference>
<evidence type="ECO:0000256" key="1">
    <source>
        <dbReference type="ARBA" id="ARBA00004167"/>
    </source>
</evidence>